<dbReference type="EMBL" id="JANTQA010000023">
    <property type="protein sequence ID" value="KAJ3443695.1"/>
    <property type="molecule type" value="Genomic_DNA"/>
</dbReference>
<dbReference type="FunFam" id="3.40.50.300:FF:000188">
    <property type="entry name" value="signal recognition particle receptor subunit alpha"/>
    <property type="match status" value="1"/>
</dbReference>
<keyword evidence="5" id="KW-0342">GTP-binding</keyword>
<dbReference type="PROSITE" id="PS00300">
    <property type="entry name" value="SRP54"/>
    <property type="match status" value="1"/>
</dbReference>
<dbReference type="Pfam" id="PF00448">
    <property type="entry name" value="SRP54"/>
    <property type="match status" value="1"/>
</dbReference>
<proteinExistence type="inferred from homology"/>
<accession>A0AAV7ZUP3</accession>
<feature type="compositionally biased region" description="Acidic residues" evidence="8">
    <location>
        <begin position="320"/>
        <end position="349"/>
    </location>
</feature>
<evidence type="ECO:0000313" key="11">
    <source>
        <dbReference type="Proteomes" id="UP001146793"/>
    </source>
</evidence>
<dbReference type="Pfam" id="PF04086">
    <property type="entry name" value="SRP-alpha_N"/>
    <property type="match status" value="1"/>
</dbReference>
<evidence type="ECO:0000256" key="1">
    <source>
        <dbReference type="ARBA" id="ARBA00004397"/>
    </source>
</evidence>
<evidence type="ECO:0000256" key="2">
    <source>
        <dbReference type="ARBA" id="ARBA00008531"/>
    </source>
</evidence>
<organism evidence="10 11">
    <name type="scientific">Anaeramoeba flamelloides</name>
    <dbReference type="NCBI Taxonomy" id="1746091"/>
    <lineage>
        <taxon>Eukaryota</taxon>
        <taxon>Metamonada</taxon>
        <taxon>Anaeramoebidae</taxon>
        <taxon>Anaeramoeba</taxon>
    </lineage>
</organism>
<dbReference type="GO" id="GO:0005047">
    <property type="term" value="F:signal recognition particle binding"/>
    <property type="evidence" value="ECO:0007669"/>
    <property type="project" value="InterPro"/>
</dbReference>
<dbReference type="InterPro" id="IPR000897">
    <property type="entry name" value="SRP54_GTPase_dom"/>
</dbReference>
<feature type="compositionally biased region" description="Basic residues" evidence="8">
    <location>
        <begin position="206"/>
        <end position="219"/>
    </location>
</feature>
<dbReference type="InterPro" id="IPR042101">
    <property type="entry name" value="SRP54_N_sf"/>
</dbReference>
<feature type="compositionally biased region" description="Basic and acidic residues" evidence="8">
    <location>
        <begin position="278"/>
        <end position="299"/>
    </location>
</feature>
<dbReference type="Gene3D" id="3.30.450.60">
    <property type="match status" value="1"/>
</dbReference>
<comment type="subcellular location">
    <subcellularLocation>
        <location evidence="1">Endoplasmic reticulum membrane</location>
        <topology evidence="1">Peripheral membrane protein</topology>
        <orientation evidence="1">Cytoplasmic side</orientation>
    </subcellularLocation>
</comment>
<evidence type="ECO:0000256" key="8">
    <source>
        <dbReference type="SAM" id="MobiDB-lite"/>
    </source>
</evidence>
<dbReference type="InterPro" id="IPR036225">
    <property type="entry name" value="SRP/SRP_N"/>
</dbReference>
<dbReference type="GO" id="GO:0006886">
    <property type="term" value="P:intracellular protein transport"/>
    <property type="evidence" value="ECO:0007669"/>
    <property type="project" value="InterPro"/>
</dbReference>
<dbReference type="GO" id="GO:0005785">
    <property type="term" value="C:signal recognition particle receptor complex"/>
    <property type="evidence" value="ECO:0007669"/>
    <property type="project" value="InterPro"/>
</dbReference>
<dbReference type="CDD" id="cd17876">
    <property type="entry name" value="SRalpha_C"/>
    <property type="match status" value="1"/>
</dbReference>
<dbReference type="InterPro" id="IPR003593">
    <property type="entry name" value="AAA+_ATPase"/>
</dbReference>
<feature type="compositionally biased region" description="Acidic residues" evidence="8">
    <location>
        <begin position="186"/>
        <end position="197"/>
    </location>
</feature>
<dbReference type="Gene3D" id="3.40.50.300">
    <property type="entry name" value="P-loop containing nucleotide triphosphate hydrolases"/>
    <property type="match status" value="1"/>
</dbReference>
<dbReference type="InterPro" id="IPR013822">
    <property type="entry name" value="Signal_recog_particl_SRP54_hlx"/>
</dbReference>
<evidence type="ECO:0000256" key="5">
    <source>
        <dbReference type="ARBA" id="ARBA00023134"/>
    </source>
</evidence>
<dbReference type="SUPFAM" id="SSF47364">
    <property type="entry name" value="Domain of the SRP/SRP receptor G-proteins"/>
    <property type="match status" value="1"/>
</dbReference>
<evidence type="ECO:0000256" key="4">
    <source>
        <dbReference type="ARBA" id="ARBA00022824"/>
    </source>
</evidence>
<dbReference type="SUPFAM" id="SSF64356">
    <property type="entry name" value="SNARE-like"/>
    <property type="match status" value="1"/>
</dbReference>
<protein>
    <submittedName>
        <fullName evidence="10">Signal recognition particle receptor subunit alpha</fullName>
    </submittedName>
</protein>
<dbReference type="CDD" id="cd14826">
    <property type="entry name" value="SR_alpha_SRX"/>
    <property type="match status" value="1"/>
</dbReference>
<feature type="compositionally biased region" description="Basic residues" evidence="8">
    <location>
        <begin position="235"/>
        <end position="244"/>
    </location>
</feature>
<keyword evidence="3" id="KW-0547">Nucleotide-binding</keyword>
<sequence length="683" mass="78008">MLDKFLIFSFGGRVIFSHKFDCEIEGEPVNELISNILIEDRTGSVKEYVHENYKMKWKIESEFELVFVVVYQRMLQLFYLDKLLDLLQENFLNFAREQINKHENPNGFALSPSFFSLNKLKLPDFRPHFLEILEQVEEYDKRQKVNTKMRTFEKTDKYKNSVTAVKDQDGIGKKNKKKKKKKNQSDQDEGSDSEESNSESNSPSLTKKKKISKAAKRIKKLQERKKSGGRSPQRNLRRKGRGGRGGRGLRGSKSKKKIDEKPKKKIKKPMKWDNTLSKSERRGLDQGEKLDQMQKKELSKQNSQKLIGDKELNLDFSASEGEDDEDYWEISSEEEKSFDEEEEEEEEEEKEKGGFKVNLDSLKKKKKSNETKKKKGKVANFFKGLKGNKELDEETLEPILEKFRDHLISRNVDSEIAQKISDSVLLGLKGKQIGTFQRVVKIVREKIEEVLIKILTPKRVVNILRDIGISKKKKEPYSIVFVGVNGTGKSTSLAKTCYWLLQNNFTVLIAACDTFRSGAVDQLRVHSNVLGVPLFEWGYGKPPANIAQKAIAHAKSNNIDVVLIDTAGRMQDNELQMRALANLIELNKPNFVAFVGEALVGNIGKDQLIKFNQGISDYSKTNKTQLINGIFLTKFDTIDDKVGAALSMTYSSGIPIVFLGVGQQYVDLKKMDVKMISKTLIKN</sequence>
<feature type="domain" description="SRP54-type proteins GTP-binding" evidence="9">
    <location>
        <begin position="655"/>
        <end position="668"/>
    </location>
</feature>
<keyword evidence="4" id="KW-0256">Endoplasmic reticulum</keyword>
<dbReference type="InterPro" id="IPR011012">
    <property type="entry name" value="Longin-like_dom_sf"/>
</dbReference>
<evidence type="ECO:0000259" key="9">
    <source>
        <dbReference type="PROSITE" id="PS00300"/>
    </source>
</evidence>
<evidence type="ECO:0000256" key="3">
    <source>
        <dbReference type="ARBA" id="ARBA00022741"/>
    </source>
</evidence>
<dbReference type="SUPFAM" id="SSF52540">
    <property type="entry name" value="P-loop containing nucleoside triphosphate hydrolases"/>
    <property type="match status" value="1"/>
</dbReference>
<dbReference type="InterPro" id="IPR007222">
    <property type="entry name" value="Sig_recog_particle_rcpt_asu_N"/>
</dbReference>
<dbReference type="PANTHER" id="PTHR43134">
    <property type="entry name" value="SIGNAL RECOGNITION PARTICLE RECEPTOR SUBUNIT ALPHA"/>
    <property type="match status" value="1"/>
</dbReference>
<dbReference type="SMART" id="SM00963">
    <property type="entry name" value="SRP54_N"/>
    <property type="match status" value="1"/>
</dbReference>
<dbReference type="Proteomes" id="UP001146793">
    <property type="component" value="Unassembled WGS sequence"/>
</dbReference>
<dbReference type="GO" id="GO:0005525">
    <property type="term" value="F:GTP binding"/>
    <property type="evidence" value="ECO:0007669"/>
    <property type="project" value="UniProtKB-KW"/>
</dbReference>
<evidence type="ECO:0000256" key="7">
    <source>
        <dbReference type="ARBA" id="ARBA00023170"/>
    </source>
</evidence>
<dbReference type="Pfam" id="PF02881">
    <property type="entry name" value="SRP54_N"/>
    <property type="match status" value="1"/>
</dbReference>
<keyword evidence="7 10" id="KW-0675">Receptor</keyword>
<name>A0AAV7ZUP3_9EUKA</name>
<comment type="similarity">
    <text evidence="2">Belongs to the GTP-binding SRP family.</text>
</comment>
<feature type="compositionally biased region" description="Basic residues" evidence="8">
    <location>
        <begin position="173"/>
        <end position="182"/>
    </location>
</feature>
<evidence type="ECO:0000256" key="6">
    <source>
        <dbReference type="ARBA" id="ARBA00023136"/>
    </source>
</evidence>
<keyword evidence="6" id="KW-0472">Membrane</keyword>
<dbReference type="SMART" id="SM00382">
    <property type="entry name" value="AAA"/>
    <property type="match status" value="1"/>
</dbReference>
<gene>
    <name evidence="10" type="ORF">M0812_09539</name>
</gene>
<comment type="caution">
    <text evidence="10">The sequence shown here is derived from an EMBL/GenBank/DDBJ whole genome shotgun (WGS) entry which is preliminary data.</text>
</comment>
<dbReference type="AlphaFoldDB" id="A0AAV7ZUP3"/>
<dbReference type="Gene3D" id="1.20.120.140">
    <property type="entry name" value="Signal recognition particle SRP54, nucleotide-binding domain"/>
    <property type="match status" value="1"/>
</dbReference>
<dbReference type="PANTHER" id="PTHR43134:SF1">
    <property type="entry name" value="SIGNAL RECOGNITION PARTICLE RECEPTOR SUBUNIT ALPHA"/>
    <property type="match status" value="1"/>
</dbReference>
<evidence type="ECO:0000313" key="10">
    <source>
        <dbReference type="EMBL" id="KAJ3443695.1"/>
    </source>
</evidence>
<dbReference type="InterPro" id="IPR027417">
    <property type="entry name" value="P-loop_NTPase"/>
</dbReference>
<dbReference type="GO" id="GO:0003924">
    <property type="term" value="F:GTPase activity"/>
    <property type="evidence" value="ECO:0007669"/>
    <property type="project" value="InterPro"/>
</dbReference>
<reference evidence="10" key="1">
    <citation type="submission" date="2022-08" db="EMBL/GenBank/DDBJ databases">
        <title>Novel sulphate-reducing endosymbionts in the free-living metamonad Anaeramoeba.</title>
        <authorList>
            <person name="Jerlstrom-Hultqvist J."/>
            <person name="Cepicka I."/>
            <person name="Gallot-Lavallee L."/>
            <person name="Salas-Leiva D."/>
            <person name="Curtis B.A."/>
            <person name="Zahonova K."/>
            <person name="Pipaliya S."/>
            <person name="Dacks J."/>
            <person name="Roger A.J."/>
        </authorList>
    </citation>
    <scope>NUCLEOTIDE SEQUENCE</scope>
    <source>
        <strain evidence="10">Busselton2</strain>
    </source>
</reference>
<dbReference type="SMART" id="SM00962">
    <property type="entry name" value="SRP54"/>
    <property type="match status" value="1"/>
</dbReference>
<dbReference type="GO" id="GO:0006614">
    <property type="term" value="P:SRP-dependent cotranslational protein targeting to membrane"/>
    <property type="evidence" value="ECO:0007669"/>
    <property type="project" value="InterPro"/>
</dbReference>
<feature type="region of interest" description="Disordered" evidence="8">
    <location>
        <begin position="163"/>
        <end position="354"/>
    </location>
</feature>